<dbReference type="GO" id="GO:0006412">
    <property type="term" value="P:translation"/>
    <property type="evidence" value="ECO:0007669"/>
    <property type="project" value="InterPro"/>
</dbReference>
<reference evidence="6" key="1">
    <citation type="journal article" date="2016" name="Nature">
        <title>The genome of the seagrass Zostera marina reveals angiosperm adaptation to the sea.</title>
        <authorList>
            <person name="Olsen J.L."/>
            <person name="Rouze P."/>
            <person name="Verhelst B."/>
            <person name="Lin Y.-C."/>
            <person name="Bayer T."/>
            <person name="Collen J."/>
            <person name="Dattolo E."/>
            <person name="De Paoli E."/>
            <person name="Dittami S."/>
            <person name="Maumus F."/>
            <person name="Michel G."/>
            <person name="Kersting A."/>
            <person name="Lauritano C."/>
            <person name="Lohaus R."/>
            <person name="Toepel M."/>
            <person name="Tonon T."/>
            <person name="Vanneste K."/>
            <person name="Amirebrahimi M."/>
            <person name="Brakel J."/>
            <person name="Bostroem C."/>
            <person name="Chovatia M."/>
            <person name="Grimwood J."/>
            <person name="Jenkins J.W."/>
            <person name="Jueterbock A."/>
            <person name="Mraz A."/>
            <person name="Stam W.T."/>
            <person name="Tice H."/>
            <person name="Bornberg-Bauer E."/>
            <person name="Green P.J."/>
            <person name="Pearson G.A."/>
            <person name="Procaccini G."/>
            <person name="Duarte C.M."/>
            <person name="Schmutz J."/>
            <person name="Reusch T.B.H."/>
            <person name="Van de Peer Y."/>
        </authorList>
    </citation>
    <scope>NUCLEOTIDE SEQUENCE [LARGE SCALE GENOMIC DNA]</scope>
    <source>
        <strain evidence="6">cv. Finnish</strain>
    </source>
</reference>
<evidence type="ECO:0000256" key="3">
    <source>
        <dbReference type="ARBA" id="ARBA00023274"/>
    </source>
</evidence>
<keyword evidence="2 4" id="KW-0689">Ribosomal protein</keyword>
<gene>
    <name evidence="5" type="ORF">ZOSMA_146G00880</name>
</gene>
<dbReference type="STRING" id="29655.A0A0K9PXA1"/>
<organism evidence="5 6">
    <name type="scientific">Zostera marina</name>
    <name type="common">Eelgrass</name>
    <dbReference type="NCBI Taxonomy" id="29655"/>
    <lineage>
        <taxon>Eukaryota</taxon>
        <taxon>Viridiplantae</taxon>
        <taxon>Streptophyta</taxon>
        <taxon>Embryophyta</taxon>
        <taxon>Tracheophyta</taxon>
        <taxon>Spermatophyta</taxon>
        <taxon>Magnoliopsida</taxon>
        <taxon>Liliopsida</taxon>
        <taxon>Zosteraceae</taxon>
        <taxon>Zostera</taxon>
    </lineage>
</organism>
<dbReference type="PANTHER" id="PTHR11545:SF39">
    <property type="entry name" value="LARGE RIBOSOMAL SUBUNIT PROTEIN UL13X-RELATED"/>
    <property type="match status" value="1"/>
</dbReference>
<dbReference type="GO" id="GO:0003735">
    <property type="term" value="F:structural constituent of ribosome"/>
    <property type="evidence" value="ECO:0007669"/>
    <property type="project" value="InterPro"/>
</dbReference>
<dbReference type="Gene3D" id="3.90.1180.10">
    <property type="entry name" value="Ribosomal protein L13"/>
    <property type="match status" value="1"/>
</dbReference>
<evidence type="ECO:0000256" key="2">
    <source>
        <dbReference type="ARBA" id="ARBA00022980"/>
    </source>
</evidence>
<evidence type="ECO:0000313" key="5">
    <source>
        <dbReference type="EMBL" id="KMZ73606.1"/>
    </source>
</evidence>
<evidence type="ECO:0000256" key="1">
    <source>
        <dbReference type="ARBA" id="ARBA00006227"/>
    </source>
</evidence>
<dbReference type="PROSITE" id="PS00783">
    <property type="entry name" value="RIBOSOMAL_L13"/>
    <property type="match status" value="1"/>
</dbReference>
<evidence type="ECO:0000256" key="4">
    <source>
        <dbReference type="RuleBase" id="RU003877"/>
    </source>
</evidence>
<dbReference type="GO" id="GO:0005840">
    <property type="term" value="C:ribosome"/>
    <property type="evidence" value="ECO:0007669"/>
    <property type="project" value="UniProtKB-KW"/>
</dbReference>
<dbReference type="OrthoDB" id="1882297at2759"/>
<evidence type="ECO:0008006" key="7">
    <source>
        <dbReference type="Google" id="ProtNLM"/>
    </source>
</evidence>
<dbReference type="PANTHER" id="PTHR11545">
    <property type="entry name" value="RIBOSOMAL PROTEIN L13"/>
    <property type="match status" value="1"/>
</dbReference>
<dbReference type="AlphaFoldDB" id="A0A0K9PXA1"/>
<dbReference type="EMBL" id="LFYR01000569">
    <property type="protein sequence ID" value="KMZ73606.1"/>
    <property type="molecule type" value="Genomic_DNA"/>
</dbReference>
<evidence type="ECO:0000313" key="6">
    <source>
        <dbReference type="Proteomes" id="UP000036987"/>
    </source>
</evidence>
<comment type="similarity">
    <text evidence="1 4">Belongs to the universal ribosomal protein uL13 family.</text>
</comment>
<dbReference type="Pfam" id="PF00572">
    <property type="entry name" value="Ribosomal_L13"/>
    <property type="match status" value="1"/>
</dbReference>
<protein>
    <recommendedName>
        <fullName evidence="7">60S ribosomal protein L13a</fullName>
    </recommendedName>
</protein>
<name>A0A0K9PXA1_ZOSMR</name>
<proteinExistence type="inferred from homology"/>
<dbReference type="SUPFAM" id="SSF52161">
    <property type="entry name" value="Ribosomal protein L13"/>
    <property type="match status" value="1"/>
</dbReference>
<dbReference type="InterPro" id="IPR023563">
    <property type="entry name" value="Ribosomal_uL13_CS"/>
</dbReference>
<keyword evidence="6" id="KW-1185">Reference proteome</keyword>
<dbReference type="InterPro" id="IPR005822">
    <property type="entry name" value="Ribosomal_uL13"/>
</dbReference>
<dbReference type="InterPro" id="IPR036899">
    <property type="entry name" value="Ribosomal_uL13_sf"/>
</dbReference>
<dbReference type="Proteomes" id="UP000036987">
    <property type="component" value="Unassembled WGS sequence"/>
</dbReference>
<accession>A0A0K9PXA1</accession>
<sequence length="90" mass="10035">MNTKPSHGPIHFHVPAKILWRTIRGMISHKTKRGALALGRLKAYEGVSPPYDKKNEETGYSGCSKGIEAATWTQVLLARKALSRGWMELC</sequence>
<keyword evidence="3 4" id="KW-0687">Ribonucleoprotein</keyword>
<dbReference type="GO" id="GO:1990904">
    <property type="term" value="C:ribonucleoprotein complex"/>
    <property type="evidence" value="ECO:0007669"/>
    <property type="project" value="UniProtKB-KW"/>
</dbReference>
<comment type="caution">
    <text evidence="5">The sequence shown here is derived from an EMBL/GenBank/DDBJ whole genome shotgun (WGS) entry which is preliminary data.</text>
</comment>